<proteinExistence type="predicted"/>
<reference evidence="2" key="2">
    <citation type="submission" date="2021-04" db="EMBL/GenBank/DDBJ databases">
        <authorList>
            <person name="Podell S."/>
        </authorList>
    </citation>
    <scope>NUCLEOTIDE SEQUENCE</scope>
    <source>
        <strain evidence="2">Hildebrandi</strain>
    </source>
</reference>
<name>A0A9K3PFN0_9STRA</name>
<dbReference type="AlphaFoldDB" id="A0A9K3PFN0"/>
<evidence type="ECO:0000313" key="2">
    <source>
        <dbReference type="EMBL" id="KAG7345658.1"/>
    </source>
</evidence>
<evidence type="ECO:0000313" key="3">
    <source>
        <dbReference type="Proteomes" id="UP000693970"/>
    </source>
</evidence>
<feature type="region of interest" description="Disordered" evidence="1">
    <location>
        <begin position="122"/>
        <end position="142"/>
    </location>
</feature>
<evidence type="ECO:0000256" key="1">
    <source>
        <dbReference type="SAM" id="MobiDB-lite"/>
    </source>
</evidence>
<dbReference type="EMBL" id="JAGRRH010000022">
    <property type="protein sequence ID" value="KAG7345658.1"/>
    <property type="molecule type" value="Genomic_DNA"/>
</dbReference>
<reference evidence="2" key="1">
    <citation type="journal article" date="2021" name="Sci. Rep.">
        <title>Diploid genomic architecture of Nitzschia inconspicua, an elite biomass production diatom.</title>
        <authorList>
            <person name="Oliver A."/>
            <person name="Podell S."/>
            <person name="Pinowska A."/>
            <person name="Traller J.C."/>
            <person name="Smith S.R."/>
            <person name="McClure R."/>
            <person name="Beliaev A."/>
            <person name="Bohutskyi P."/>
            <person name="Hill E.A."/>
            <person name="Rabines A."/>
            <person name="Zheng H."/>
            <person name="Allen L.Z."/>
            <person name="Kuo A."/>
            <person name="Grigoriev I.V."/>
            <person name="Allen A.E."/>
            <person name="Hazlebeck D."/>
            <person name="Allen E.E."/>
        </authorList>
    </citation>
    <scope>NUCLEOTIDE SEQUENCE</scope>
    <source>
        <strain evidence="2">Hildebrandi</strain>
    </source>
</reference>
<dbReference type="Proteomes" id="UP000693970">
    <property type="component" value="Unassembled WGS sequence"/>
</dbReference>
<feature type="region of interest" description="Disordered" evidence="1">
    <location>
        <begin position="42"/>
        <end position="93"/>
    </location>
</feature>
<keyword evidence="3" id="KW-1185">Reference proteome</keyword>
<gene>
    <name evidence="2" type="ORF">IV203_033189</name>
</gene>
<accession>A0A9K3PFN0</accession>
<comment type="caution">
    <text evidence="2">The sequence shown here is derived from an EMBL/GenBank/DDBJ whole genome shotgun (WGS) entry which is preliminary data.</text>
</comment>
<sequence>MLPVLGMISTQQAQATNSSTMQQQTLTPLYDTMRLECNFTLRATPPTYPNPRPAPDMLASITSANPTPTHPPTPNQMSPFTSHAKSSKKLYPPPLKLSLPAPFTTAKKHAPFAPALKNLVTHRAPHQSSPKIAPLQASPMAL</sequence>
<feature type="compositionally biased region" description="Polar residues" evidence="1">
    <location>
        <begin position="75"/>
        <end position="84"/>
    </location>
</feature>
<organism evidence="2 3">
    <name type="scientific">Nitzschia inconspicua</name>
    <dbReference type="NCBI Taxonomy" id="303405"/>
    <lineage>
        <taxon>Eukaryota</taxon>
        <taxon>Sar</taxon>
        <taxon>Stramenopiles</taxon>
        <taxon>Ochrophyta</taxon>
        <taxon>Bacillariophyta</taxon>
        <taxon>Bacillariophyceae</taxon>
        <taxon>Bacillariophycidae</taxon>
        <taxon>Bacillariales</taxon>
        <taxon>Bacillariaceae</taxon>
        <taxon>Nitzschia</taxon>
    </lineage>
</organism>
<protein>
    <submittedName>
        <fullName evidence="2">Uncharacterized protein</fullName>
    </submittedName>
</protein>